<keyword evidence="2" id="KW-1185">Reference proteome</keyword>
<proteinExistence type="predicted"/>
<dbReference type="InterPro" id="IPR038259">
    <property type="entry name" value="Tmem141_sf"/>
</dbReference>
<dbReference type="InterPro" id="IPR026788">
    <property type="entry name" value="Tmem141"/>
</dbReference>
<dbReference type="EMBL" id="JANPWB010000010">
    <property type="protein sequence ID" value="KAJ1145636.1"/>
    <property type="molecule type" value="Genomic_DNA"/>
</dbReference>
<reference evidence="1" key="1">
    <citation type="journal article" date="2022" name="bioRxiv">
        <title>Sequencing and chromosome-scale assembly of the giantPleurodeles waltlgenome.</title>
        <authorList>
            <person name="Brown T."/>
            <person name="Elewa A."/>
            <person name="Iarovenko S."/>
            <person name="Subramanian E."/>
            <person name="Araus A.J."/>
            <person name="Petzold A."/>
            <person name="Susuki M."/>
            <person name="Suzuki K.-i.T."/>
            <person name="Hayashi T."/>
            <person name="Toyoda A."/>
            <person name="Oliveira C."/>
            <person name="Osipova E."/>
            <person name="Leigh N.D."/>
            <person name="Simon A."/>
            <person name="Yun M.H."/>
        </authorList>
    </citation>
    <scope>NUCLEOTIDE SEQUENCE</scope>
    <source>
        <strain evidence="1">20211129_DDA</strain>
        <tissue evidence="1">Liver</tissue>
    </source>
</reference>
<dbReference type="AlphaFoldDB" id="A0AAV7QZ76"/>
<gene>
    <name evidence="1" type="ORF">NDU88_011922</name>
</gene>
<evidence type="ECO:0000313" key="1">
    <source>
        <dbReference type="EMBL" id="KAJ1145636.1"/>
    </source>
</evidence>
<organism evidence="1 2">
    <name type="scientific">Pleurodeles waltl</name>
    <name type="common">Iberian ribbed newt</name>
    <dbReference type="NCBI Taxonomy" id="8319"/>
    <lineage>
        <taxon>Eukaryota</taxon>
        <taxon>Metazoa</taxon>
        <taxon>Chordata</taxon>
        <taxon>Craniata</taxon>
        <taxon>Vertebrata</taxon>
        <taxon>Euteleostomi</taxon>
        <taxon>Amphibia</taxon>
        <taxon>Batrachia</taxon>
        <taxon>Caudata</taxon>
        <taxon>Salamandroidea</taxon>
        <taxon>Salamandridae</taxon>
        <taxon>Pleurodelinae</taxon>
        <taxon>Pleurodeles</taxon>
    </lineage>
</organism>
<dbReference type="PANTHER" id="PTHR47229:SF1">
    <property type="entry name" value="TRANSMEMBRANE PROTEIN 141"/>
    <property type="match status" value="1"/>
</dbReference>
<sequence length="131" mass="14249">MVNVGLSRVDDAVAARHPGLSEYAACQSQAFMKGTGTFISGTGAALVLQKILNKKLPYPLQWNVLISVVAGSIASYAVTRRETQKCSSLWIYLETGKTFQPTTGGENTSQMDLQEPSDTLKKITKYGDKME</sequence>
<accession>A0AAV7QZ76</accession>
<evidence type="ECO:0000313" key="2">
    <source>
        <dbReference type="Proteomes" id="UP001066276"/>
    </source>
</evidence>
<dbReference type="Gene3D" id="1.10.3350.20">
    <property type="entry name" value="Tmem141 protein family"/>
    <property type="match status" value="1"/>
</dbReference>
<dbReference type="Proteomes" id="UP001066276">
    <property type="component" value="Chromosome 6"/>
</dbReference>
<evidence type="ECO:0008006" key="3">
    <source>
        <dbReference type="Google" id="ProtNLM"/>
    </source>
</evidence>
<protein>
    <recommendedName>
        <fullName evidence="3">Transmembrane protein 141</fullName>
    </recommendedName>
</protein>
<name>A0AAV7QZ76_PLEWA</name>
<dbReference type="Pfam" id="PF15110">
    <property type="entry name" value="TMEM141"/>
    <property type="match status" value="1"/>
</dbReference>
<comment type="caution">
    <text evidence="1">The sequence shown here is derived from an EMBL/GenBank/DDBJ whole genome shotgun (WGS) entry which is preliminary data.</text>
</comment>
<dbReference type="PANTHER" id="PTHR47229">
    <property type="entry name" value="TRANSMEMBRANE PROTEIN 141"/>
    <property type="match status" value="1"/>
</dbReference>